<dbReference type="EMBL" id="BTGU01000011">
    <property type="protein sequence ID" value="GMN40624.1"/>
    <property type="molecule type" value="Genomic_DNA"/>
</dbReference>
<dbReference type="SUPFAM" id="SSF50346">
    <property type="entry name" value="PRC-barrel domain"/>
    <property type="match status" value="2"/>
</dbReference>
<dbReference type="InterPro" id="IPR011033">
    <property type="entry name" value="PRC_barrel-like_sf"/>
</dbReference>
<keyword evidence="3" id="KW-1185">Reference proteome</keyword>
<evidence type="ECO:0000313" key="2">
    <source>
        <dbReference type="EMBL" id="GMN40624.1"/>
    </source>
</evidence>
<feature type="region of interest" description="Disordered" evidence="1">
    <location>
        <begin position="73"/>
        <end position="156"/>
    </location>
</feature>
<accession>A0AA87ZVE8</accession>
<dbReference type="PANTHER" id="PTHR36740">
    <property type="entry name" value="PRC DOMAIN-CONTAINING PROTEIN"/>
    <property type="match status" value="1"/>
</dbReference>
<dbReference type="Gene3D" id="2.30.30.240">
    <property type="entry name" value="PRC-barrel domain"/>
    <property type="match status" value="1"/>
</dbReference>
<feature type="compositionally biased region" description="Basic and acidic residues" evidence="1">
    <location>
        <begin position="121"/>
        <end position="146"/>
    </location>
</feature>
<dbReference type="PANTHER" id="PTHR36740:SF1">
    <property type="entry name" value="PRC-BARREL DOMAIN-CONTAINING PROTEIN"/>
    <property type="match status" value="1"/>
</dbReference>
<dbReference type="Proteomes" id="UP001187192">
    <property type="component" value="Unassembled WGS sequence"/>
</dbReference>
<comment type="caution">
    <text evidence="2">The sequence shown here is derived from an EMBL/GenBank/DDBJ whole genome shotgun (WGS) entry which is preliminary data.</text>
</comment>
<dbReference type="Gramene" id="FCD_00013286-RA">
    <property type="protein sequence ID" value="FCD_00013286-RA:cds"/>
    <property type="gene ID" value="FCD_00013286"/>
</dbReference>
<proteinExistence type="predicted"/>
<gene>
    <name evidence="2" type="ORF">TIFTF001_009850</name>
</gene>
<name>A0AA87ZVE8_FICCA</name>
<reference evidence="2" key="1">
    <citation type="submission" date="2023-07" db="EMBL/GenBank/DDBJ databases">
        <title>draft genome sequence of fig (Ficus carica).</title>
        <authorList>
            <person name="Takahashi T."/>
            <person name="Nishimura K."/>
        </authorList>
    </citation>
    <scope>NUCLEOTIDE SEQUENCE</scope>
</reference>
<evidence type="ECO:0000313" key="3">
    <source>
        <dbReference type="Proteomes" id="UP001187192"/>
    </source>
</evidence>
<protein>
    <recommendedName>
        <fullName evidence="4">PRC-barrel-like protein</fullName>
    </recommendedName>
</protein>
<feature type="compositionally biased region" description="Basic and acidic residues" evidence="1">
    <location>
        <begin position="73"/>
        <end position="88"/>
    </location>
</feature>
<dbReference type="AlphaFoldDB" id="A0AA87ZVE8"/>
<evidence type="ECO:0008006" key="4">
    <source>
        <dbReference type="Google" id="ProtNLM"/>
    </source>
</evidence>
<feature type="compositionally biased region" description="Basic residues" evidence="1">
    <location>
        <begin position="89"/>
        <end position="105"/>
    </location>
</feature>
<sequence>MYDCLLSSPISLSLSKTFSLPIPSNPTQNGTSFLFLRGRAEPTTYKKKKNPSVLGSRSEEYGFRAELGFKEKAGDPFDDYETNRGGKEAKRKKSPTTTTKKRNGRGRREGGEANSSSSEFLELKEEKESGGERRGGFGDENLVRLEDNDEEERLGGDDEGRMVVRKGRQVMRRSSLLAKQVISVRSALSLGFVSQLWVDTTSWVVLFLEVRPNLLSGECERFLLEDVSQVGDVVLVEDETVIENDFKMIGLETLVGYKVVTPGRRNIGKVRGYTFNINSGAMESLELDSFGISIIPSSLVSTYALLVEDVLEVLSDAVVIHEAAASRIQRLTKGFLDSQNVGTNIDDLEEYGDFERPLRSDQSTKGSGTRKFRHMNREFEDDWELPMDYL</sequence>
<organism evidence="2 3">
    <name type="scientific">Ficus carica</name>
    <name type="common">Common fig</name>
    <dbReference type="NCBI Taxonomy" id="3494"/>
    <lineage>
        <taxon>Eukaryota</taxon>
        <taxon>Viridiplantae</taxon>
        <taxon>Streptophyta</taxon>
        <taxon>Embryophyta</taxon>
        <taxon>Tracheophyta</taxon>
        <taxon>Spermatophyta</taxon>
        <taxon>Magnoliopsida</taxon>
        <taxon>eudicotyledons</taxon>
        <taxon>Gunneridae</taxon>
        <taxon>Pentapetalae</taxon>
        <taxon>rosids</taxon>
        <taxon>fabids</taxon>
        <taxon>Rosales</taxon>
        <taxon>Moraceae</taxon>
        <taxon>Ficeae</taxon>
        <taxon>Ficus</taxon>
    </lineage>
</organism>
<evidence type="ECO:0000256" key="1">
    <source>
        <dbReference type="SAM" id="MobiDB-lite"/>
    </source>
</evidence>